<evidence type="ECO:0000259" key="2">
    <source>
        <dbReference type="Pfam" id="PF06439"/>
    </source>
</evidence>
<dbReference type="AlphaFoldDB" id="A0A2S8GTG5"/>
<organism evidence="3 4">
    <name type="scientific">Blastopirellula marina</name>
    <dbReference type="NCBI Taxonomy" id="124"/>
    <lineage>
        <taxon>Bacteria</taxon>
        <taxon>Pseudomonadati</taxon>
        <taxon>Planctomycetota</taxon>
        <taxon>Planctomycetia</taxon>
        <taxon>Pirellulales</taxon>
        <taxon>Pirellulaceae</taxon>
        <taxon>Blastopirellula</taxon>
    </lineage>
</organism>
<accession>A0A2S8GTG5</accession>
<dbReference type="InterPro" id="IPR010496">
    <property type="entry name" value="AL/BT2_dom"/>
</dbReference>
<dbReference type="GO" id="GO:0016787">
    <property type="term" value="F:hydrolase activity"/>
    <property type="evidence" value="ECO:0007669"/>
    <property type="project" value="InterPro"/>
</dbReference>
<dbReference type="Proteomes" id="UP000237819">
    <property type="component" value="Unassembled WGS sequence"/>
</dbReference>
<gene>
    <name evidence="3" type="ORF">C5Y93_03175</name>
</gene>
<reference evidence="3 4" key="1">
    <citation type="submission" date="2018-02" db="EMBL/GenBank/DDBJ databases">
        <title>Comparative genomes isolates from brazilian mangrove.</title>
        <authorList>
            <person name="Araujo J.E."/>
            <person name="Taketani R.G."/>
            <person name="Silva M.C.P."/>
            <person name="Loureco M.V."/>
            <person name="Andreote F.D."/>
        </authorList>
    </citation>
    <scope>NUCLEOTIDE SEQUENCE [LARGE SCALE GENOMIC DNA]</scope>
    <source>
        <strain evidence="3 4">Nap-Phe MGV</strain>
    </source>
</reference>
<keyword evidence="1" id="KW-0732">Signal</keyword>
<dbReference type="RefSeq" id="WP_105333931.1">
    <property type="nucleotide sequence ID" value="NZ_PUHZ01000004.1"/>
</dbReference>
<comment type="caution">
    <text evidence="3">The sequence shown here is derived from an EMBL/GenBank/DDBJ whole genome shotgun (WGS) entry which is preliminary data.</text>
</comment>
<proteinExistence type="predicted"/>
<evidence type="ECO:0000313" key="3">
    <source>
        <dbReference type="EMBL" id="PQO47671.1"/>
    </source>
</evidence>
<dbReference type="Gene3D" id="2.60.120.560">
    <property type="entry name" value="Exo-inulinase, domain 1"/>
    <property type="match status" value="1"/>
</dbReference>
<feature type="domain" description="3-keto-alpha-glucoside-1,2-lyase/3-keto-2-hydroxy-glucal hydratase" evidence="2">
    <location>
        <begin position="47"/>
        <end position="276"/>
    </location>
</feature>
<evidence type="ECO:0000313" key="4">
    <source>
        <dbReference type="Proteomes" id="UP000237819"/>
    </source>
</evidence>
<dbReference type="OrthoDB" id="259356at2"/>
<dbReference type="Pfam" id="PF06439">
    <property type="entry name" value="3keto-disac_hyd"/>
    <property type="match status" value="1"/>
</dbReference>
<name>A0A2S8GTG5_9BACT</name>
<feature type="chain" id="PRO_5015540751" evidence="1">
    <location>
        <begin position="24"/>
        <end position="285"/>
    </location>
</feature>
<protein>
    <submittedName>
        <fullName evidence="3">DUF1080 domain-containing protein</fullName>
    </submittedName>
</protein>
<sequence length="285" mass="31058">MILRPLRTTALLIACLCSSSLAAADPATKPITPTETISLLGDGDLTKYFYTWLTDGGYEDPRHVFTMGPDGVLHISGEGFGGLTTRQEYADYYLVIEYRWGTATLLTRKDRARDSGVLLHCQGPDGGFGGTPENPGPWMTSIECQIIEGGVGDILVLPGKDAAGKPMKAEATCTIVRDRDGEAVWSPQGVATRFEKGRINWYGRDPNWDDVVDYRGPDDVESPGQGWTKVEVFAAGDSLVYRVNGVVVNRAAHVYPRQGKLLLQTEGAELFVRKAELGPLPQEIP</sequence>
<dbReference type="EMBL" id="PUHZ01000004">
    <property type="protein sequence ID" value="PQO47671.1"/>
    <property type="molecule type" value="Genomic_DNA"/>
</dbReference>
<evidence type="ECO:0000256" key="1">
    <source>
        <dbReference type="SAM" id="SignalP"/>
    </source>
</evidence>
<feature type="signal peptide" evidence="1">
    <location>
        <begin position="1"/>
        <end position="23"/>
    </location>
</feature>